<protein>
    <submittedName>
        <fullName evidence="1">Uncharacterized protein</fullName>
    </submittedName>
</protein>
<dbReference type="Proteomes" id="UP001054889">
    <property type="component" value="Unassembled WGS sequence"/>
</dbReference>
<evidence type="ECO:0000313" key="1">
    <source>
        <dbReference type="EMBL" id="GJN33141.1"/>
    </source>
</evidence>
<sequence>MKVMDPVVECLEMMSLSPRPGDADYDGKISFQFAGGPIPLESVDLTTFKRSPRDIELKGREASFQKPAMAETRISWREGLVSRMFDMGDLDCCRWLSDDEEAPLLPHNVETLPDIKIKPNSDGPLQKECGDHPLEGGFGSVEFSCIGDELNNDCKASPKPIAVVESMRAEGSSRKLHLGEVPALERSPSKCKVPFASLLDKDASPPSPMDKLRQYSKRYWDIRIEFDEYVSWWNSYIDKKIRDSNVVMLKLLLSILEFDGNGFRKFTHDFHEEFKKVLLAKMLCFDDNQVKPPFQPEKAKVALKIPE</sequence>
<accession>A0AAV5FEB1</accession>
<reference evidence="1" key="2">
    <citation type="submission" date="2021-12" db="EMBL/GenBank/DDBJ databases">
        <title>Resequencing data analysis of finger millet.</title>
        <authorList>
            <person name="Hatakeyama M."/>
            <person name="Aluri S."/>
            <person name="Balachadran M.T."/>
            <person name="Sivarajan S.R."/>
            <person name="Poveda L."/>
            <person name="Shimizu-Inatsugi R."/>
            <person name="Schlapbach R."/>
            <person name="Sreeman S.M."/>
            <person name="Shimizu K.K."/>
        </authorList>
    </citation>
    <scope>NUCLEOTIDE SEQUENCE</scope>
</reference>
<dbReference type="PANTHER" id="PTHR36022">
    <property type="entry name" value="GPI-ANCHORED ADHESIN-LIKE PROTEIN"/>
    <property type="match status" value="1"/>
</dbReference>
<name>A0AAV5FEB1_ELECO</name>
<comment type="caution">
    <text evidence="1">The sequence shown here is derived from an EMBL/GenBank/DDBJ whole genome shotgun (WGS) entry which is preliminary data.</text>
</comment>
<reference evidence="1" key="1">
    <citation type="journal article" date="2018" name="DNA Res.">
        <title>Multiple hybrid de novo genome assembly of finger millet, an orphan allotetraploid crop.</title>
        <authorList>
            <person name="Hatakeyama M."/>
            <person name="Aluri S."/>
            <person name="Balachadran M.T."/>
            <person name="Sivarajan S.R."/>
            <person name="Patrignani A."/>
            <person name="Gruter S."/>
            <person name="Poveda L."/>
            <person name="Shimizu-Inatsugi R."/>
            <person name="Baeten J."/>
            <person name="Francoijs K.J."/>
            <person name="Nataraja K.N."/>
            <person name="Reddy Y.A.N."/>
            <person name="Phadnis S."/>
            <person name="Ravikumar R.L."/>
            <person name="Schlapbach R."/>
            <person name="Sreeman S.M."/>
            <person name="Shimizu K.K."/>
        </authorList>
    </citation>
    <scope>NUCLEOTIDE SEQUENCE</scope>
</reference>
<keyword evidence="2" id="KW-1185">Reference proteome</keyword>
<evidence type="ECO:0000313" key="2">
    <source>
        <dbReference type="Proteomes" id="UP001054889"/>
    </source>
</evidence>
<proteinExistence type="predicted"/>
<dbReference type="PANTHER" id="PTHR36022:SF1">
    <property type="entry name" value="GPI-ANCHORED ADHESIN-LIKE PROTEIN"/>
    <property type="match status" value="1"/>
</dbReference>
<dbReference type="EMBL" id="BQKI01000084">
    <property type="protein sequence ID" value="GJN33141.1"/>
    <property type="molecule type" value="Genomic_DNA"/>
</dbReference>
<gene>
    <name evidence="1" type="primary">gb21708</name>
    <name evidence="1" type="ORF">PR202_gb21708</name>
</gene>
<dbReference type="AlphaFoldDB" id="A0AAV5FEB1"/>
<organism evidence="1 2">
    <name type="scientific">Eleusine coracana subsp. coracana</name>
    <dbReference type="NCBI Taxonomy" id="191504"/>
    <lineage>
        <taxon>Eukaryota</taxon>
        <taxon>Viridiplantae</taxon>
        <taxon>Streptophyta</taxon>
        <taxon>Embryophyta</taxon>
        <taxon>Tracheophyta</taxon>
        <taxon>Spermatophyta</taxon>
        <taxon>Magnoliopsida</taxon>
        <taxon>Liliopsida</taxon>
        <taxon>Poales</taxon>
        <taxon>Poaceae</taxon>
        <taxon>PACMAD clade</taxon>
        <taxon>Chloridoideae</taxon>
        <taxon>Cynodonteae</taxon>
        <taxon>Eleusininae</taxon>
        <taxon>Eleusine</taxon>
    </lineage>
</organism>